<accession>A0A4R1EY06</accession>
<protein>
    <submittedName>
        <fullName evidence="2">Cupin-like protein</fullName>
    </submittedName>
</protein>
<dbReference type="SUPFAM" id="SSF51197">
    <property type="entry name" value="Clavaminate synthase-like"/>
    <property type="match status" value="1"/>
</dbReference>
<reference evidence="2 3" key="1">
    <citation type="submission" date="2019-03" db="EMBL/GenBank/DDBJ databases">
        <title>Genomic Encyclopedia of Type Strains, Phase IV (KMG-IV): sequencing the most valuable type-strain genomes for metagenomic binning, comparative biology and taxonomic classification.</title>
        <authorList>
            <person name="Goeker M."/>
        </authorList>
    </citation>
    <scope>NUCLEOTIDE SEQUENCE [LARGE SCALE GENOMIC DNA]</scope>
    <source>
        <strain evidence="2 3">DSM 24830</strain>
    </source>
</reference>
<dbReference type="InterPro" id="IPR003347">
    <property type="entry name" value="JmjC_dom"/>
</dbReference>
<evidence type="ECO:0000313" key="3">
    <source>
        <dbReference type="Proteomes" id="UP000294887"/>
    </source>
</evidence>
<sequence length="314" mass="37192">MNNDYQHNKNKGYFEIAREPSSISSEVFTEKYYKTETPVIIENIGQDWPAISTWSEDYIREKLAKDAKAKAASLWYWMEKGSLEEDYQTPEIIDQLLDTENVFPRNELMRIWAHPQGNVSSWHYDANMVNVFNVQMTGKKKWYLVSPETPLDCYPFTSFAIMDGNDEKIFNNKNYTRVILNQGDMLYIPPLWFHKVVSLEEENLNLNWIFTKKTTNVVSTTLKRELDRYSLQSYLSNHRYQWVQKTFSNINQNIPGYLRWKWRYPEMIETPVKPRVFALTRLTLKEISSLAKVALHAKKIKPYIESIRSIKKLS</sequence>
<feature type="domain" description="JmjC" evidence="1">
    <location>
        <begin position="78"/>
        <end position="227"/>
    </location>
</feature>
<dbReference type="AlphaFoldDB" id="A0A4R1EY06"/>
<dbReference type="OrthoDB" id="479699at2"/>
<comment type="caution">
    <text evidence="2">The sequence shown here is derived from an EMBL/GenBank/DDBJ whole genome shotgun (WGS) entry which is preliminary data.</text>
</comment>
<name>A0A4R1EY06_9GAMM</name>
<dbReference type="Pfam" id="PF13621">
    <property type="entry name" value="Cupin_8"/>
    <property type="match status" value="1"/>
</dbReference>
<dbReference type="SMART" id="SM00558">
    <property type="entry name" value="JmjC"/>
    <property type="match status" value="1"/>
</dbReference>
<dbReference type="PROSITE" id="PS51184">
    <property type="entry name" value="JMJC"/>
    <property type="match status" value="1"/>
</dbReference>
<dbReference type="PANTHER" id="PTHR12461:SF105">
    <property type="entry name" value="HYPOXIA-INDUCIBLE FACTOR 1-ALPHA INHIBITOR"/>
    <property type="match status" value="1"/>
</dbReference>
<organism evidence="2 3">
    <name type="scientific">Cocleimonas flava</name>
    <dbReference type="NCBI Taxonomy" id="634765"/>
    <lineage>
        <taxon>Bacteria</taxon>
        <taxon>Pseudomonadati</taxon>
        <taxon>Pseudomonadota</taxon>
        <taxon>Gammaproteobacteria</taxon>
        <taxon>Thiotrichales</taxon>
        <taxon>Thiotrichaceae</taxon>
        <taxon>Cocleimonas</taxon>
    </lineage>
</organism>
<evidence type="ECO:0000313" key="2">
    <source>
        <dbReference type="EMBL" id="TCJ86766.1"/>
    </source>
</evidence>
<evidence type="ECO:0000259" key="1">
    <source>
        <dbReference type="PROSITE" id="PS51184"/>
    </source>
</evidence>
<dbReference type="EMBL" id="SMFQ01000003">
    <property type="protein sequence ID" value="TCJ86766.1"/>
    <property type="molecule type" value="Genomic_DNA"/>
</dbReference>
<proteinExistence type="predicted"/>
<dbReference type="Proteomes" id="UP000294887">
    <property type="component" value="Unassembled WGS sequence"/>
</dbReference>
<dbReference type="RefSeq" id="WP_131905101.1">
    <property type="nucleotide sequence ID" value="NZ_BAAAFU010000004.1"/>
</dbReference>
<dbReference type="PANTHER" id="PTHR12461">
    <property type="entry name" value="HYPOXIA-INDUCIBLE FACTOR 1 ALPHA INHIBITOR-RELATED"/>
    <property type="match status" value="1"/>
</dbReference>
<keyword evidence="3" id="KW-1185">Reference proteome</keyword>
<dbReference type="Gene3D" id="2.60.120.650">
    <property type="entry name" value="Cupin"/>
    <property type="match status" value="2"/>
</dbReference>
<dbReference type="InterPro" id="IPR041667">
    <property type="entry name" value="Cupin_8"/>
</dbReference>
<gene>
    <name evidence="2" type="ORF">EV695_1260</name>
</gene>